<accession>A0ABS3KNR1</accession>
<dbReference type="PROSITE" id="PS51257">
    <property type="entry name" value="PROKAR_LIPOPROTEIN"/>
    <property type="match status" value="1"/>
</dbReference>
<comment type="caution">
    <text evidence="2">The sequence shown here is derived from an EMBL/GenBank/DDBJ whole genome shotgun (WGS) entry which is preliminary data.</text>
</comment>
<evidence type="ECO:0000313" key="2">
    <source>
        <dbReference type="EMBL" id="MBO1079109.1"/>
    </source>
</evidence>
<evidence type="ECO:0000256" key="1">
    <source>
        <dbReference type="SAM" id="SignalP"/>
    </source>
</evidence>
<keyword evidence="3" id="KW-1185">Reference proteome</keyword>
<feature type="signal peptide" evidence="1">
    <location>
        <begin position="1"/>
        <end position="26"/>
    </location>
</feature>
<gene>
    <name evidence="2" type="ORF">IAI61_08705</name>
</gene>
<evidence type="ECO:0000313" key="3">
    <source>
        <dbReference type="Proteomes" id="UP001518989"/>
    </source>
</evidence>
<dbReference type="EMBL" id="JACTNG010000003">
    <property type="protein sequence ID" value="MBO1079109.1"/>
    <property type="molecule type" value="Genomic_DNA"/>
</dbReference>
<dbReference type="Proteomes" id="UP001518989">
    <property type="component" value="Unassembled WGS sequence"/>
</dbReference>
<organism evidence="2 3">
    <name type="scientific">Roseomonas haemaphysalidis</name>
    <dbReference type="NCBI Taxonomy" id="2768162"/>
    <lineage>
        <taxon>Bacteria</taxon>
        <taxon>Pseudomonadati</taxon>
        <taxon>Pseudomonadota</taxon>
        <taxon>Alphaproteobacteria</taxon>
        <taxon>Acetobacterales</taxon>
        <taxon>Roseomonadaceae</taxon>
        <taxon>Roseomonas</taxon>
    </lineage>
</organism>
<keyword evidence="1" id="KW-0732">Signal</keyword>
<feature type="chain" id="PRO_5046149424" evidence="1">
    <location>
        <begin position="27"/>
        <end position="80"/>
    </location>
</feature>
<sequence length="80" mass="8127">MPLRSMMPPRRLLPVAGVLLLLPALAACGSSTSAGDRVLGAKGSVVDSVRGSAAGADVLRPEPGNIWSEGLEPARVPPGR</sequence>
<reference evidence="2 3" key="1">
    <citation type="submission" date="2020-09" db="EMBL/GenBank/DDBJ databases">
        <title>Roseomonas.</title>
        <authorList>
            <person name="Zhu W."/>
        </authorList>
    </citation>
    <scope>NUCLEOTIDE SEQUENCE [LARGE SCALE GENOMIC DNA]</scope>
    <source>
        <strain evidence="2 3">573</strain>
    </source>
</reference>
<protein>
    <submittedName>
        <fullName evidence="2">Uncharacterized protein</fullName>
    </submittedName>
</protein>
<dbReference type="RefSeq" id="WP_207416567.1">
    <property type="nucleotide sequence ID" value="NZ_CP061177.1"/>
</dbReference>
<name>A0ABS3KNR1_9PROT</name>
<proteinExistence type="predicted"/>